<dbReference type="InterPro" id="IPR020845">
    <property type="entry name" value="AMP-binding_CS"/>
</dbReference>
<dbReference type="Pfam" id="PF00550">
    <property type="entry name" value="PP-binding"/>
    <property type="match status" value="2"/>
</dbReference>
<organism evidence="5 6">
    <name type="scientific">Adineta steineri</name>
    <dbReference type="NCBI Taxonomy" id="433720"/>
    <lineage>
        <taxon>Eukaryota</taxon>
        <taxon>Metazoa</taxon>
        <taxon>Spiralia</taxon>
        <taxon>Gnathifera</taxon>
        <taxon>Rotifera</taxon>
        <taxon>Eurotatoria</taxon>
        <taxon>Bdelloidea</taxon>
        <taxon>Adinetida</taxon>
        <taxon>Adinetidae</taxon>
        <taxon>Adineta</taxon>
    </lineage>
</organism>
<dbReference type="SUPFAM" id="SSF51905">
    <property type="entry name" value="FAD/NAD(P)-binding domain"/>
    <property type="match status" value="1"/>
</dbReference>
<evidence type="ECO:0000313" key="5">
    <source>
        <dbReference type="EMBL" id="CAF3935013.1"/>
    </source>
</evidence>
<dbReference type="Pfam" id="PF13193">
    <property type="entry name" value="AMP-binding_C"/>
    <property type="match status" value="1"/>
</dbReference>
<dbReference type="InterPro" id="IPR000873">
    <property type="entry name" value="AMP-dep_synth/lig_dom"/>
</dbReference>
<dbReference type="InterPro" id="IPR002938">
    <property type="entry name" value="FAD-bd"/>
</dbReference>
<protein>
    <recommendedName>
        <fullName evidence="3">Carrier domain-containing protein</fullName>
    </recommendedName>
</protein>
<keyword evidence="2" id="KW-0597">Phosphoprotein</keyword>
<dbReference type="Gene3D" id="3.50.50.60">
    <property type="entry name" value="FAD/NAD(P)-binding domain"/>
    <property type="match status" value="1"/>
</dbReference>
<dbReference type="GO" id="GO:0071949">
    <property type="term" value="F:FAD binding"/>
    <property type="evidence" value="ECO:0007669"/>
    <property type="project" value="InterPro"/>
</dbReference>
<accession>A0A819JKU7</accession>
<evidence type="ECO:0000256" key="2">
    <source>
        <dbReference type="ARBA" id="ARBA00022553"/>
    </source>
</evidence>
<dbReference type="InterPro" id="IPR001242">
    <property type="entry name" value="Condensation_dom"/>
</dbReference>
<dbReference type="InterPro" id="IPR045851">
    <property type="entry name" value="AMP-bd_C_sf"/>
</dbReference>
<dbReference type="Gene3D" id="3.30.559.30">
    <property type="entry name" value="Nonribosomal peptide synthetase, condensation domain"/>
    <property type="match status" value="3"/>
</dbReference>
<dbReference type="Pfam" id="PF00668">
    <property type="entry name" value="Condensation"/>
    <property type="match status" value="3"/>
</dbReference>
<dbReference type="GO" id="GO:0044550">
    <property type="term" value="P:secondary metabolite biosynthetic process"/>
    <property type="evidence" value="ECO:0007669"/>
    <property type="project" value="TreeGrafter"/>
</dbReference>
<dbReference type="Proteomes" id="UP000663845">
    <property type="component" value="Unassembled WGS sequence"/>
</dbReference>
<feature type="domain" description="Carrier" evidence="3">
    <location>
        <begin position="2033"/>
        <end position="2111"/>
    </location>
</feature>
<dbReference type="Gene3D" id="3.30.300.30">
    <property type="match status" value="3"/>
</dbReference>
<dbReference type="Gene3D" id="3.40.50.12780">
    <property type="entry name" value="N-terminal domain of ligase-like"/>
    <property type="match status" value="3"/>
</dbReference>
<evidence type="ECO:0000259" key="3">
    <source>
        <dbReference type="PROSITE" id="PS50075"/>
    </source>
</evidence>
<dbReference type="SUPFAM" id="SSF54373">
    <property type="entry name" value="FAD-linked reductases, C-terminal domain"/>
    <property type="match status" value="1"/>
</dbReference>
<name>A0A819JKU7_9BILA</name>
<dbReference type="Gene3D" id="1.10.1200.10">
    <property type="entry name" value="ACP-like"/>
    <property type="match status" value="3"/>
</dbReference>
<dbReference type="Proteomes" id="UP000663844">
    <property type="component" value="Unassembled WGS sequence"/>
</dbReference>
<dbReference type="InterPro" id="IPR023213">
    <property type="entry name" value="CAT-like_dom_sf"/>
</dbReference>
<dbReference type="Gene3D" id="3.30.559.10">
    <property type="entry name" value="Chloramphenicol acetyltransferase-like domain"/>
    <property type="match status" value="3"/>
</dbReference>
<dbReference type="InterPro" id="IPR036188">
    <property type="entry name" value="FAD/NAD-bd_sf"/>
</dbReference>
<dbReference type="GO" id="GO:0005737">
    <property type="term" value="C:cytoplasm"/>
    <property type="evidence" value="ECO:0007669"/>
    <property type="project" value="TreeGrafter"/>
</dbReference>
<dbReference type="GO" id="GO:0031177">
    <property type="term" value="F:phosphopantetheine binding"/>
    <property type="evidence" value="ECO:0007669"/>
    <property type="project" value="TreeGrafter"/>
</dbReference>
<dbReference type="InterPro" id="IPR036736">
    <property type="entry name" value="ACP-like_sf"/>
</dbReference>
<reference evidence="5" key="1">
    <citation type="submission" date="2021-02" db="EMBL/GenBank/DDBJ databases">
        <authorList>
            <person name="Nowell W R."/>
        </authorList>
    </citation>
    <scope>NUCLEOTIDE SEQUENCE</scope>
</reference>
<evidence type="ECO:0000313" key="6">
    <source>
        <dbReference type="Proteomes" id="UP000663844"/>
    </source>
</evidence>
<evidence type="ECO:0000313" key="4">
    <source>
        <dbReference type="EMBL" id="CAF1384026.1"/>
    </source>
</evidence>
<feature type="domain" description="Carrier" evidence="3">
    <location>
        <begin position="521"/>
        <end position="599"/>
    </location>
</feature>
<dbReference type="CDD" id="cd05930">
    <property type="entry name" value="A_NRPS"/>
    <property type="match status" value="1"/>
</dbReference>
<dbReference type="GO" id="GO:0003824">
    <property type="term" value="F:catalytic activity"/>
    <property type="evidence" value="ECO:0007669"/>
    <property type="project" value="InterPro"/>
</dbReference>
<dbReference type="SUPFAM" id="SSF52777">
    <property type="entry name" value="CoA-dependent acyltransferases"/>
    <property type="match status" value="6"/>
</dbReference>
<dbReference type="SUPFAM" id="SSF47336">
    <property type="entry name" value="ACP-like"/>
    <property type="match status" value="3"/>
</dbReference>
<dbReference type="InterPro" id="IPR009081">
    <property type="entry name" value="PP-bd_ACP"/>
</dbReference>
<dbReference type="EMBL" id="CAJNOG010000926">
    <property type="protein sequence ID" value="CAF1384026.1"/>
    <property type="molecule type" value="Genomic_DNA"/>
</dbReference>
<dbReference type="SUPFAM" id="SSF56801">
    <property type="entry name" value="Acetyl-CoA synthetase-like"/>
    <property type="match status" value="3"/>
</dbReference>
<dbReference type="PROSITE" id="PS00455">
    <property type="entry name" value="AMP_BINDING"/>
    <property type="match status" value="2"/>
</dbReference>
<keyword evidence="1" id="KW-0596">Phosphopantetheine</keyword>
<proteinExistence type="predicted"/>
<feature type="domain" description="Carrier" evidence="3">
    <location>
        <begin position="2716"/>
        <end position="2791"/>
    </location>
</feature>
<dbReference type="EMBL" id="CAJOAZ010002503">
    <property type="protein sequence ID" value="CAF3935013.1"/>
    <property type="molecule type" value="Genomic_DNA"/>
</dbReference>
<evidence type="ECO:0000256" key="1">
    <source>
        <dbReference type="ARBA" id="ARBA00022450"/>
    </source>
</evidence>
<dbReference type="GO" id="GO:0043041">
    <property type="term" value="P:amino acid activation for nonribosomal peptide biosynthetic process"/>
    <property type="evidence" value="ECO:0007669"/>
    <property type="project" value="TreeGrafter"/>
</dbReference>
<dbReference type="Pfam" id="PF00501">
    <property type="entry name" value="AMP-binding"/>
    <property type="match status" value="3"/>
</dbReference>
<comment type="caution">
    <text evidence="5">The sequence shown here is derived from an EMBL/GenBank/DDBJ whole genome shotgun (WGS) entry which is preliminary data.</text>
</comment>
<sequence length="3215" mass="367671">MTTSCYTIRNLFNIARLYPQKVAIVLDDQVWTYSELIMQIERVVYQLHHLGVVQGQIIYQFVERSFEMICGFLAILYIGGVYCPINPAIPSDRLNIILEQIQGQYVLVHEKTFNQFPIATVQHVIRLDNILSPLLNIEDANDLPIFREYGAAFIIFTSGTTGRPKAAVHTHKSFSANINAFIQWNVGIYTARDHVLQVATSSWIPHIVEISLPLVVGGTLVLLRPDGHLDVAYFSQTLVRQQITTLIIGPAIIRALTNYIENSQQTKTFNTVRHLCEALKPQQWTQFVNLLSSSSVQLCVLYGTSESCAALGCQLLNIKDTDIPIGYPFPTIQCLLIDDDGKIINTADNSHEIGQIHIGGPILFNGYLNDPELTASRFTTINSQVYIKTGDLARYNTRGELVYAGRADFQIKIRGQRVETSEIENTITNSYPGKISDCVVTKLVQNDDLLVAYVVSKEFELDTEQIRNYCKKYLHQYMIPSIFVFLKQLPLNANGKIDRQRLPVPDISVLSTNAINRQYLEPKDELETLVHSIWCKILGCNQISTLTNFFSIGGHSLLFIQIYQYYQTLFNFDSETISTRSFFEHNTIAEHAKLLENIKMNSIQTKQWQTLHINQCITSYSQQRVFLDEKMRFSGEIAIYNELVVLQVTKGSLSVYRLLQALRYLLSKHKILRTSLVFNDENSILKQSITDKHLTFTLAADQIFKNETELHSIISQINTNPNLFDLSSGRVFHCQILRQQIIPDENNNKETITNSDVLVIGFHHAAIDQSSVSIFLNDLCNTYNSNMMWLDDEESLQYIDYSVHERLIDMTPSREFWRSQLNGYNHECRLSLPVDRHCLYSDQRSGYASIAHISFDNKISTSFLDYASSHQVTPFQLGLAIFYVFLFKLTYRQNDLCISCLNANRYRTELQNMVGMFVSTLPYRILVDSDWSFDELVEYVRGKCLSILEHSHYPLQYILIDSQLKQLNVPFLETAFNSITLSEKSQWSIDTATLQQLPMQQSYSAAKFDFDLTCLYNPASDGSKLSLCLTCSRDLFDETTAVIVAQRLKHLVDQLFLSKTISNEINPTLTSISKLSLILPAEAQELEDIIFCRRQNIVNEASASFAQARIWLDERLRFQRGKPQLAIYNMPFIYRLQAGHTLSIKRLHHALYLTVNKHPSFHTSLHFDIENNLLMQRVITNEDKNDINMFSIIETAYETDEQLNEILYDEKRNPHLFDLAQGLVFRCHIIYYKQIPSNHLLSDKDVLIFNFHHAFFDFPSMKVFHDDLNQAYTTGQLLYDDNTNLRYLDYAVIEQQMSMSGAIMYWLDVLRDCKLDQPLSLPYDRYRLSNEHRTGRGTTISFDFGQDLSHLFLIHASSYNISLKHLTFAIYFIFLFKLTNGQTDLCISMNINNNRYRDELKLIIGLFENVIPLRCQLDPHWCFHRLLKHVHEITTNSMKYSYFPLQCILNQHPHISKHAFLDTSLEFLSYKNSNTVMIGDSQLVPASFSFDTNEDAILSVSDFSLSFHHDMNINQLSCTINASIDLFNIETVEKISQRFHFMLRQLSAFVIDNEMNKPIDELSFTLSNEQYLMQSLNNTQISFSSAPSACIHHEFVYQVMKQPQKLAVELDEQSLTYSELLHYVQVLSLSLLNEYHVFPGEVVCQCVERSLSMVISIMGIEMSGGVYCPLSPRDPQHRLHTLVKQTESRLVLVHDLTKTKFKDDIVSLDIDSILNVNNIDIDLGYSCFSTVEVGGKEIAYIIFTSGSTGTPKAVQVRHKNFIDCIHSLAYINSLNKEDTVVQMTQCSFDIHVQEMLGEAFVVHLIDLVIKSGIANCIVWNLYGPAETTIVSTFHKADLIGDIRSVAIGRSLSNYQCIIMNEHSQHSITNQEGELCVGGVGVFAGYLGRDDLTAKALVDIDGQLFYRTGDLVRMDNNGLLHYQGRKDHQIKLHGQRVELGEIERCLLNVTSISACVVIKWNDDYLVTYVQSSSHINEEQLRQHCQSHLPPHMTPSIFIVLEKLPLNQNGKIDRKLLPSPHFSSTHLTNGIDLLLPTNDIEVSIHRIWCEIFKLNQISTGTNIFTIGGHSLLMMQLFHRYKIEFHLQTYTLSIPNLFQQPTIVHHAKLIQQSINTIHTLDEYPWSSLHLTQARASFAQERIFLDEQIRFPSKHHNFMYVIPLVYRILSTNDHLSINRLRRALHTVVVKHRVLRTGFYLDINGMIIQHCLDINATINDQEPYVFSVVNINSNVEIDEVIKKIINRSDLFDLSKGRVLSCHIVHRHDFGDLSYNEDTLIMGDLIMFLIHHIVFDGASVSTFLNDLSVAYTNDCSLSVDENVIQCIDSTVYERLMDMTQSYEFWYSQLKDYNFTRSLSLPFDRYCLSTDYRSGLQVVTEIYFDDDISTAFLEYAILHHITPFQLAMSIFYAFLFKLTDGQDDLCFSCLHANRHKTELQNIIGMFVATLPFRIQLNSQWSFENLVKHVQENCLSIFQHTHYPLQYILADFRRNYSNVSFLDILFELISVSPNINKFSLDESNLEEVFIEHEATYFDVDAVFVYNPIVESGKLSCIIYGSRDVFDETTVNKIGRKLQAVFSQIFTSKSRVDQIDKLSLALPDEIEVMQKVTFHHLSDINNKDYQIKSHGQRIELGEIEQCLLNTSISACVVMKWNDDRLIAYVESCDMTEKELNEYCQSHLPFYMIPSMFIILENLPRNGNGTVAQDLLRKSHLSPVIKTDSLLLIQLEARLSHIFSQVLGCESPDVTQPFSEMGGTSLDVLRMLSLIQKDICPIINGSHLFANSSIQKLARTIESLLTISNKITLPFIESIPLTPFVPLRVAIIGCDIGSLSAAIALRRHGHEVTVYEHAHFASEVGASISVAANETKFLEEWGIDIVAGRSVVLQKLIMHNWKDGIVNDVCDWSDYKEKWGYIYNMFHRIDLHEQLQINAKTLGVMMIVDHKAIDVDCVSRTVTFDTGSRISVDLIIGADGIHSTVRSLIGIVAKTTPSTSACYRCSIPTSRVKQLGLKDFSPNNAIEFWGGFDINKIVLAPCCAGEILSFYCFYPACYNHQSEEDWNFSATPSMLIECFPDLDPDLLAIFKHCEDIKLWKLVIHEPYPYWVKGCVALLGDAAHPMLPDQSQGACMAIEDAAALGIIFSPKYWGNKIFTVEHGLKTYELLRKTRATRVQETSVRAPENLNEKIGWSSQGNHDDQQSATTILTIDEINAYDMEKHLDDLLN</sequence>
<dbReference type="PROSITE" id="PS50075">
    <property type="entry name" value="CARRIER"/>
    <property type="match status" value="3"/>
</dbReference>
<dbReference type="InterPro" id="IPR025110">
    <property type="entry name" value="AMP-bd_C"/>
</dbReference>
<dbReference type="InterPro" id="IPR042099">
    <property type="entry name" value="ANL_N_sf"/>
</dbReference>
<dbReference type="PRINTS" id="PR00420">
    <property type="entry name" value="RNGMNOXGNASE"/>
</dbReference>
<dbReference type="PANTHER" id="PTHR45527:SF1">
    <property type="entry name" value="FATTY ACID SYNTHASE"/>
    <property type="match status" value="1"/>
</dbReference>
<dbReference type="Pfam" id="PF01494">
    <property type="entry name" value="FAD_binding_3"/>
    <property type="match status" value="1"/>
</dbReference>
<dbReference type="PANTHER" id="PTHR45527">
    <property type="entry name" value="NONRIBOSOMAL PEPTIDE SYNTHETASE"/>
    <property type="match status" value="1"/>
</dbReference>
<gene>
    <name evidence="4" type="ORF">JYZ213_LOCUS36825</name>
    <name evidence="5" type="ORF">OXD698_LOCUS25801</name>
</gene>